<dbReference type="EC" id="3.5.1.9" evidence="4"/>
<reference evidence="12" key="2">
    <citation type="journal article" date="2021" name="Microbiome">
        <title>Successional dynamics and alternative stable states in a saline activated sludge microbial community over 9 years.</title>
        <authorList>
            <person name="Wang Y."/>
            <person name="Ye J."/>
            <person name="Ju F."/>
            <person name="Liu L."/>
            <person name="Boyd J.A."/>
            <person name="Deng Y."/>
            <person name="Parks D.H."/>
            <person name="Jiang X."/>
            <person name="Yin X."/>
            <person name="Woodcroft B.J."/>
            <person name="Tyson G.W."/>
            <person name="Hugenholtz P."/>
            <person name="Polz M.F."/>
            <person name="Zhang T."/>
        </authorList>
    </citation>
    <scope>NUCLEOTIDE SEQUENCE</scope>
    <source>
        <strain evidence="12">HKST-UBA02</strain>
    </source>
</reference>
<keyword evidence="8" id="KW-0862">Zinc</keyword>
<dbReference type="FunFam" id="3.50.30.50:FF:000001">
    <property type="entry name" value="Kynurenine formamidase"/>
    <property type="match status" value="1"/>
</dbReference>
<evidence type="ECO:0000256" key="8">
    <source>
        <dbReference type="ARBA" id="ARBA00022833"/>
    </source>
</evidence>
<evidence type="ECO:0000256" key="11">
    <source>
        <dbReference type="ARBA" id="ARBA00060547"/>
    </source>
</evidence>
<comment type="function">
    <text evidence="2">Catalyzes the hydrolysis of N-formyl-L-kynurenine to L-kynurenine, the second step in the kynurenine pathway of tryptophan degradation.</text>
</comment>
<reference evidence="12" key="1">
    <citation type="submission" date="2020-04" db="EMBL/GenBank/DDBJ databases">
        <authorList>
            <person name="Zhang T."/>
        </authorList>
    </citation>
    <scope>NUCLEOTIDE SEQUENCE</scope>
    <source>
        <strain evidence="12">HKST-UBA02</strain>
    </source>
</reference>
<dbReference type="PANTHER" id="PTHR31118:SF32">
    <property type="entry name" value="KYNURENINE FORMAMIDASE"/>
    <property type="match status" value="1"/>
</dbReference>
<comment type="pathway">
    <text evidence="11">Amino-acid degradation; L-tryptophan degradation via kynurenine pathway; L-kynurenine from L-tryptophan: step 2/2.</text>
</comment>
<evidence type="ECO:0000313" key="12">
    <source>
        <dbReference type="EMBL" id="MCA9756742.1"/>
    </source>
</evidence>
<evidence type="ECO:0000256" key="5">
    <source>
        <dbReference type="ARBA" id="ARBA00014889"/>
    </source>
</evidence>
<evidence type="ECO:0000256" key="1">
    <source>
        <dbReference type="ARBA" id="ARBA00001947"/>
    </source>
</evidence>
<evidence type="ECO:0000256" key="6">
    <source>
        <dbReference type="ARBA" id="ARBA00022723"/>
    </source>
</evidence>
<dbReference type="SUPFAM" id="SSF102198">
    <property type="entry name" value="Putative cyclase"/>
    <property type="match status" value="1"/>
</dbReference>
<protein>
    <recommendedName>
        <fullName evidence="5">Kynurenine formamidase</fullName>
        <ecNumber evidence="4">3.5.1.9</ecNumber>
    </recommendedName>
</protein>
<accession>A0A956SDK1</accession>
<evidence type="ECO:0000256" key="9">
    <source>
        <dbReference type="ARBA" id="ARBA00023079"/>
    </source>
</evidence>
<comment type="catalytic activity">
    <reaction evidence="10">
        <text>N-formyl-L-kynurenine + H2O = L-kynurenine + formate + H(+)</text>
        <dbReference type="Rhea" id="RHEA:13009"/>
        <dbReference type="ChEBI" id="CHEBI:15377"/>
        <dbReference type="ChEBI" id="CHEBI:15378"/>
        <dbReference type="ChEBI" id="CHEBI:15740"/>
        <dbReference type="ChEBI" id="CHEBI:57959"/>
        <dbReference type="ChEBI" id="CHEBI:58629"/>
        <dbReference type="EC" id="3.5.1.9"/>
    </reaction>
</comment>
<evidence type="ECO:0000256" key="10">
    <source>
        <dbReference type="ARBA" id="ARBA00048496"/>
    </source>
</evidence>
<dbReference type="GO" id="GO:0004061">
    <property type="term" value="F:arylformamidase activity"/>
    <property type="evidence" value="ECO:0007669"/>
    <property type="project" value="UniProtKB-EC"/>
</dbReference>
<evidence type="ECO:0000256" key="7">
    <source>
        <dbReference type="ARBA" id="ARBA00022801"/>
    </source>
</evidence>
<dbReference type="InterPro" id="IPR037175">
    <property type="entry name" value="KFase_sf"/>
</dbReference>
<comment type="subunit">
    <text evidence="3">Homodimer.</text>
</comment>
<dbReference type="Pfam" id="PF04199">
    <property type="entry name" value="Cyclase"/>
    <property type="match status" value="1"/>
</dbReference>
<evidence type="ECO:0000256" key="2">
    <source>
        <dbReference type="ARBA" id="ARBA00002204"/>
    </source>
</evidence>
<comment type="caution">
    <text evidence="12">The sequence shown here is derived from an EMBL/GenBank/DDBJ whole genome shotgun (WGS) entry which is preliminary data.</text>
</comment>
<name>A0A956SDK1_UNCEI</name>
<proteinExistence type="predicted"/>
<sequence>MKIHDISRPLSPATAPWPGDQHFELEWALRIEANQVVNLSSFRMSPHVGTHTDAPLHVVSGGGASESLALEAYFGPARVLDVAVGSDLLIHPHCLDGVDIAAAPRILFRTGTDPDPTRFPETFAAFAPSTCRELAERGAVLVGIDTPSVDPADSKTLAAHHALLAGELHWIENLDLSRVGPGVYELAAFPLAIVGACASPVRAVLIER</sequence>
<dbReference type="GO" id="GO:0019441">
    <property type="term" value="P:L-tryptophan catabolic process to kynurenine"/>
    <property type="evidence" value="ECO:0007669"/>
    <property type="project" value="InterPro"/>
</dbReference>
<dbReference type="PANTHER" id="PTHR31118">
    <property type="entry name" value="CYCLASE-LIKE PROTEIN 2"/>
    <property type="match status" value="1"/>
</dbReference>
<dbReference type="Gene3D" id="3.50.30.50">
    <property type="entry name" value="Putative cyclase"/>
    <property type="match status" value="1"/>
</dbReference>
<keyword evidence="9" id="KW-0823">Tryptophan catabolism</keyword>
<keyword evidence="7" id="KW-0378">Hydrolase</keyword>
<evidence type="ECO:0000256" key="3">
    <source>
        <dbReference type="ARBA" id="ARBA00011738"/>
    </source>
</evidence>
<comment type="cofactor">
    <cofactor evidence="1">
        <name>Zn(2+)</name>
        <dbReference type="ChEBI" id="CHEBI:29105"/>
    </cofactor>
</comment>
<dbReference type="EMBL" id="JAGQHS010000065">
    <property type="protein sequence ID" value="MCA9756742.1"/>
    <property type="molecule type" value="Genomic_DNA"/>
</dbReference>
<dbReference type="InterPro" id="IPR007325">
    <property type="entry name" value="KFase/CYL"/>
</dbReference>
<gene>
    <name evidence="12" type="ORF">KDA27_13135</name>
</gene>
<evidence type="ECO:0000256" key="4">
    <source>
        <dbReference type="ARBA" id="ARBA00012930"/>
    </source>
</evidence>
<keyword evidence="6" id="KW-0479">Metal-binding</keyword>
<organism evidence="12 13">
    <name type="scientific">Eiseniibacteriota bacterium</name>
    <dbReference type="NCBI Taxonomy" id="2212470"/>
    <lineage>
        <taxon>Bacteria</taxon>
        <taxon>Candidatus Eiseniibacteriota</taxon>
    </lineage>
</organism>
<dbReference type="GO" id="GO:0046872">
    <property type="term" value="F:metal ion binding"/>
    <property type="evidence" value="ECO:0007669"/>
    <property type="project" value="UniProtKB-KW"/>
</dbReference>
<dbReference type="Proteomes" id="UP000739538">
    <property type="component" value="Unassembled WGS sequence"/>
</dbReference>
<evidence type="ECO:0000313" key="13">
    <source>
        <dbReference type="Proteomes" id="UP000739538"/>
    </source>
</evidence>
<dbReference type="AlphaFoldDB" id="A0A956SDK1"/>